<dbReference type="PANTHER" id="PTHR10775">
    <property type="entry name" value="OS08G0208400 PROTEIN"/>
    <property type="match status" value="1"/>
</dbReference>
<evidence type="ECO:0000313" key="4">
    <source>
        <dbReference type="Proteomes" id="UP000321393"/>
    </source>
</evidence>
<evidence type="ECO:0000313" key="2">
    <source>
        <dbReference type="EMBL" id="KAA0059827.1"/>
    </source>
</evidence>
<sequence>MSHLHGRSKLHDESVERKPPPVALNGHDILEQVDFLDFSRMSKHPSLKDKKRKRPLNRTKRSIFFDHPYWPSLLIRHKLDVMHTEKKICDNLVGILMNIEGKAKDTMNARLDL</sequence>
<dbReference type="EMBL" id="SSTE01005892">
    <property type="protein sequence ID" value="KAA0059827.1"/>
    <property type="molecule type" value="Genomic_DNA"/>
</dbReference>
<evidence type="ECO:0000256" key="1">
    <source>
        <dbReference type="SAM" id="MobiDB-lite"/>
    </source>
</evidence>
<comment type="caution">
    <text evidence="3">The sequence shown here is derived from an EMBL/GenBank/DDBJ whole genome shotgun (WGS) entry which is preliminary data.</text>
</comment>
<reference evidence="4 5" key="1">
    <citation type="submission" date="2019-08" db="EMBL/GenBank/DDBJ databases">
        <title>Draft genome sequences of two oriental melons (Cucumis melo L. var makuwa).</title>
        <authorList>
            <person name="Kwon S.-Y."/>
        </authorList>
    </citation>
    <scope>NUCLEOTIDE SEQUENCE [LARGE SCALE GENOMIC DNA]</scope>
    <source>
        <strain evidence="5">cv. Chang Bougi</strain>
        <strain evidence="4">cv. SW 3</strain>
        <tissue evidence="3">Leaf</tissue>
    </source>
</reference>
<dbReference type="Proteomes" id="UP000321947">
    <property type="component" value="Unassembled WGS sequence"/>
</dbReference>
<organism evidence="3 5">
    <name type="scientific">Cucumis melo var. makuwa</name>
    <name type="common">Oriental melon</name>
    <dbReference type="NCBI Taxonomy" id="1194695"/>
    <lineage>
        <taxon>Eukaryota</taxon>
        <taxon>Viridiplantae</taxon>
        <taxon>Streptophyta</taxon>
        <taxon>Embryophyta</taxon>
        <taxon>Tracheophyta</taxon>
        <taxon>Spermatophyta</taxon>
        <taxon>Magnoliopsida</taxon>
        <taxon>eudicotyledons</taxon>
        <taxon>Gunneridae</taxon>
        <taxon>Pentapetalae</taxon>
        <taxon>rosids</taxon>
        <taxon>fabids</taxon>
        <taxon>Cucurbitales</taxon>
        <taxon>Cucurbitaceae</taxon>
        <taxon>Benincaseae</taxon>
        <taxon>Cucumis</taxon>
    </lineage>
</organism>
<dbReference type="Proteomes" id="UP000321393">
    <property type="component" value="Unassembled WGS sequence"/>
</dbReference>
<gene>
    <name evidence="3" type="ORF">E5676_scaffold184G00280</name>
    <name evidence="2" type="ORF">E6C27_scaffold108G001030</name>
</gene>
<name>A0A5D3DMC1_CUCMM</name>
<dbReference type="PANTHER" id="PTHR10775:SF177">
    <property type="entry name" value="TNP2, PARTIAL"/>
    <property type="match status" value="1"/>
</dbReference>
<protein>
    <submittedName>
        <fullName evidence="3">Uncharacterized protein</fullName>
    </submittedName>
</protein>
<proteinExistence type="predicted"/>
<feature type="compositionally biased region" description="Basic and acidic residues" evidence="1">
    <location>
        <begin position="9"/>
        <end position="19"/>
    </location>
</feature>
<evidence type="ECO:0000313" key="5">
    <source>
        <dbReference type="Proteomes" id="UP000321947"/>
    </source>
</evidence>
<dbReference type="AlphaFoldDB" id="A0A5D3DMC1"/>
<feature type="region of interest" description="Disordered" evidence="1">
    <location>
        <begin position="1"/>
        <end position="24"/>
    </location>
</feature>
<dbReference type="EMBL" id="SSTD01003836">
    <property type="protein sequence ID" value="TYK24786.1"/>
    <property type="molecule type" value="Genomic_DNA"/>
</dbReference>
<accession>A0A5D3DMC1</accession>
<evidence type="ECO:0000313" key="3">
    <source>
        <dbReference type="EMBL" id="TYK24786.1"/>
    </source>
</evidence>
<dbReference type="OrthoDB" id="1932595at2759"/>